<keyword evidence="3" id="KW-1185">Reference proteome</keyword>
<feature type="non-terminal residue" evidence="2">
    <location>
        <position position="1"/>
    </location>
</feature>
<feature type="region of interest" description="Disordered" evidence="1">
    <location>
        <begin position="249"/>
        <end position="367"/>
    </location>
</feature>
<evidence type="ECO:0000313" key="3">
    <source>
        <dbReference type="Proteomes" id="UP000649617"/>
    </source>
</evidence>
<evidence type="ECO:0000256" key="1">
    <source>
        <dbReference type="SAM" id="MobiDB-lite"/>
    </source>
</evidence>
<feature type="region of interest" description="Disordered" evidence="1">
    <location>
        <begin position="1"/>
        <end position="33"/>
    </location>
</feature>
<accession>A0A812PMU3</accession>
<name>A0A812PMU3_SYMPI</name>
<reference evidence="2" key="1">
    <citation type="submission" date="2021-02" db="EMBL/GenBank/DDBJ databases">
        <authorList>
            <person name="Dougan E. K."/>
            <person name="Rhodes N."/>
            <person name="Thang M."/>
            <person name="Chan C."/>
        </authorList>
    </citation>
    <scope>NUCLEOTIDE SEQUENCE</scope>
</reference>
<dbReference type="EMBL" id="CAJNIZ010012914">
    <property type="protein sequence ID" value="CAE7340104.1"/>
    <property type="molecule type" value="Genomic_DNA"/>
</dbReference>
<protein>
    <submittedName>
        <fullName evidence="2">Uncharacterized protein</fullName>
    </submittedName>
</protein>
<feature type="compositionally biased region" description="Basic and acidic residues" evidence="1">
    <location>
        <begin position="323"/>
        <end position="336"/>
    </location>
</feature>
<sequence>VLCRAQDAPTAEPADEPGAAVEQSDDDVDHGVINDIPRDAYILSTQDIDAHEASFDCGARVPSIMQDTGVSSMARSGKAASFQESSSTVPARLESVASEQGHANGFQAGMDQPSAGCDDTQIYVLPPSCGTGAEGLQTLAYTSHAVALEVLSSPALNAETLPYEAQEPSSPLHAAVVGAETLEYAVPTPPRETVGKKAAFVETLPYGLPEELHPSFIEVPGVPQPVATPVRKRSQGGAASPCLLQEARLQEGAVPTGETGRSAPPSKARRRAGQSAEEDSKWLVPVKRRRVGQPSREASHVSPKAPKLAEGRAQAGVAPVLRRAQEAQKEPKDKRTSRPAGSSPCRSSKMARRRMPSTVITSQWPETRQSSLSEFWSRASSVPRSQVTVETIDCS</sequence>
<feature type="compositionally biased region" description="Polar residues" evidence="1">
    <location>
        <begin position="358"/>
        <end position="367"/>
    </location>
</feature>
<proteinExistence type="predicted"/>
<evidence type="ECO:0000313" key="2">
    <source>
        <dbReference type="EMBL" id="CAE7340104.1"/>
    </source>
</evidence>
<organism evidence="2 3">
    <name type="scientific">Symbiodinium pilosum</name>
    <name type="common">Dinoflagellate</name>
    <dbReference type="NCBI Taxonomy" id="2952"/>
    <lineage>
        <taxon>Eukaryota</taxon>
        <taxon>Sar</taxon>
        <taxon>Alveolata</taxon>
        <taxon>Dinophyceae</taxon>
        <taxon>Suessiales</taxon>
        <taxon>Symbiodiniaceae</taxon>
        <taxon>Symbiodinium</taxon>
    </lineage>
</organism>
<gene>
    <name evidence="2" type="ORF">SPIL2461_LOCUS8000</name>
</gene>
<dbReference type="Proteomes" id="UP000649617">
    <property type="component" value="Unassembled WGS sequence"/>
</dbReference>
<comment type="caution">
    <text evidence="2">The sequence shown here is derived from an EMBL/GenBank/DDBJ whole genome shotgun (WGS) entry which is preliminary data.</text>
</comment>
<dbReference type="AlphaFoldDB" id="A0A812PMU3"/>